<evidence type="ECO:0000313" key="7">
    <source>
        <dbReference type="EMBL" id="JAU86839.1"/>
    </source>
</evidence>
<dbReference type="EMBL" id="GEVM01019099">
    <property type="protein sequence ID" value="JAU86839.1"/>
    <property type="molecule type" value="Transcribed_RNA"/>
</dbReference>
<dbReference type="PROSITE" id="PS50994">
    <property type="entry name" value="INTEGRASE"/>
    <property type="match status" value="1"/>
</dbReference>
<protein>
    <submittedName>
        <fullName evidence="7">Retrovirus-related Pol polyprotein from transposon TNT 1-94</fullName>
    </submittedName>
</protein>
<keyword evidence="1" id="KW-0645">Protease</keyword>
<dbReference type="InterPro" id="IPR054722">
    <property type="entry name" value="PolX-like_BBD"/>
</dbReference>
<dbReference type="GO" id="GO:0006508">
    <property type="term" value="P:proteolysis"/>
    <property type="evidence" value="ECO:0007669"/>
    <property type="project" value="UniProtKB-KW"/>
</dbReference>
<feature type="domain" description="Integrase catalytic" evidence="6">
    <location>
        <begin position="405"/>
        <end position="579"/>
    </location>
</feature>
<dbReference type="GO" id="GO:0015074">
    <property type="term" value="P:DNA integration"/>
    <property type="evidence" value="ECO:0007669"/>
    <property type="project" value="InterPro"/>
</dbReference>
<evidence type="ECO:0000259" key="6">
    <source>
        <dbReference type="PROSITE" id="PS50994"/>
    </source>
</evidence>
<dbReference type="GO" id="GO:0003676">
    <property type="term" value="F:nucleic acid binding"/>
    <property type="evidence" value="ECO:0007669"/>
    <property type="project" value="InterPro"/>
</dbReference>
<dbReference type="Gene3D" id="3.30.420.10">
    <property type="entry name" value="Ribonuclease H-like superfamily/Ribonuclease H"/>
    <property type="match status" value="1"/>
</dbReference>
<dbReference type="Pfam" id="PF25597">
    <property type="entry name" value="SH3_retrovirus"/>
    <property type="match status" value="1"/>
</dbReference>
<keyword evidence="3" id="KW-0064">Aspartyl protease</keyword>
<dbReference type="Pfam" id="PF22936">
    <property type="entry name" value="Pol_BBD"/>
    <property type="match status" value="1"/>
</dbReference>
<proteinExistence type="predicted"/>
<dbReference type="CDD" id="cd09272">
    <property type="entry name" value="RNase_HI_RT_Ty1"/>
    <property type="match status" value="1"/>
</dbReference>
<dbReference type="InterPro" id="IPR013103">
    <property type="entry name" value="RVT_2"/>
</dbReference>
<dbReference type="SUPFAM" id="SSF53098">
    <property type="entry name" value="Ribonuclease H-like"/>
    <property type="match status" value="1"/>
</dbReference>
<dbReference type="InterPro" id="IPR057670">
    <property type="entry name" value="SH3_retrovirus"/>
</dbReference>
<dbReference type="Pfam" id="PF07727">
    <property type="entry name" value="RVT_2"/>
    <property type="match status" value="1"/>
</dbReference>
<keyword evidence="2" id="KW-0479">Metal-binding</keyword>
<feature type="region of interest" description="Disordered" evidence="5">
    <location>
        <begin position="145"/>
        <end position="178"/>
    </location>
</feature>
<evidence type="ECO:0000256" key="5">
    <source>
        <dbReference type="SAM" id="MobiDB-lite"/>
    </source>
</evidence>
<dbReference type="PANTHER" id="PTHR42648">
    <property type="entry name" value="TRANSPOSASE, PUTATIVE-RELATED"/>
    <property type="match status" value="1"/>
</dbReference>
<feature type="compositionally biased region" description="Polar residues" evidence="5">
    <location>
        <begin position="701"/>
        <end position="712"/>
    </location>
</feature>
<evidence type="ECO:0000256" key="4">
    <source>
        <dbReference type="ARBA" id="ARBA00022801"/>
    </source>
</evidence>
<reference evidence="7" key="1">
    <citation type="submission" date="2016-07" db="EMBL/GenBank/DDBJ databases">
        <title>De novo transcriptome assembly of four accessions of the metal hyperaccumulator plant Noccaea caerulescens.</title>
        <authorList>
            <person name="Blande D."/>
            <person name="Halimaa P."/>
            <person name="Tervahauta A.I."/>
            <person name="Aarts M.G."/>
            <person name="Karenlampi S.O."/>
        </authorList>
    </citation>
    <scope>NUCLEOTIDE SEQUENCE</scope>
</reference>
<dbReference type="InterPro" id="IPR012337">
    <property type="entry name" value="RNaseH-like_sf"/>
</dbReference>
<keyword evidence="4" id="KW-0378">Hydrolase</keyword>
<feature type="region of interest" description="Disordered" evidence="5">
    <location>
        <begin position="687"/>
        <end position="751"/>
    </location>
</feature>
<dbReference type="Pfam" id="PF00665">
    <property type="entry name" value="rve"/>
    <property type="match status" value="1"/>
</dbReference>
<evidence type="ECO:0000256" key="3">
    <source>
        <dbReference type="ARBA" id="ARBA00022750"/>
    </source>
</evidence>
<gene>
    <name evidence="7" type="ORF">MP_TR7903_c1_g1_i1_g.23998</name>
</gene>
<dbReference type="InterPro" id="IPR025724">
    <property type="entry name" value="GAG-pre-integrase_dom"/>
</dbReference>
<dbReference type="SUPFAM" id="SSF56672">
    <property type="entry name" value="DNA/RNA polymerases"/>
    <property type="match status" value="1"/>
</dbReference>
<dbReference type="InterPro" id="IPR001584">
    <property type="entry name" value="Integrase_cat-core"/>
</dbReference>
<name>A0A1J3J2T0_NOCCA</name>
<dbReference type="InterPro" id="IPR043502">
    <property type="entry name" value="DNA/RNA_pol_sf"/>
</dbReference>
<dbReference type="InterPro" id="IPR039537">
    <property type="entry name" value="Retrotran_Ty1/copia-like"/>
</dbReference>
<organism evidence="7">
    <name type="scientific">Noccaea caerulescens</name>
    <name type="common">Alpine penny-cress</name>
    <name type="synonym">Thlaspi caerulescens</name>
    <dbReference type="NCBI Taxonomy" id="107243"/>
    <lineage>
        <taxon>Eukaryota</taxon>
        <taxon>Viridiplantae</taxon>
        <taxon>Streptophyta</taxon>
        <taxon>Embryophyta</taxon>
        <taxon>Tracheophyta</taxon>
        <taxon>Spermatophyta</taxon>
        <taxon>Magnoliopsida</taxon>
        <taxon>eudicotyledons</taxon>
        <taxon>Gunneridae</taxon>
        <taxon>Pentapetalae</taxon>
        <taxon>rosids</taxon>
        <taxon>malvids</taxon>
        <taxon>Brassicales</taxon>
        <taxon>Brassicaceae</taxon>
        <taxon>Coluteocarpeae</taxon>
        <taxon>Noccaea</taxon>
    </lineage>
</organism>
<evidence type="ECO:0000256" key="2">
    <source>
        <dbReference type="ARBA" id="ARBA00022723"/>
    </source>
</evidence>
<dbReference type="GO" id="GO:0046872">
    <property type="term" value="F:metal ion binding"/>
    <property type="evidence" value="ECO:0007669"/>
    <property type="project" value="UniProtKB-KW"/>
</dbReference>
<dbReference type="PANTHER" id="PTHR42648:SF28">
    <property type="entry name" value="TRANSPOSON-ENCODED PROTEIN WITH RIBONUCLEASE H-LIKE AND RETROVIRUS ZINC FINGER-LIKE DOMAINS"/>
    <property type="match status" value="1"/>
</dbReference>
<evidence type="ECO:0000256" key="1">
    <source>
        <dbReference type="ARBA" id="ARBA00022670"/>
    </source>
</evidence>
<dbReference type="GO" id="GO:0004190">
    <property type="term" value="F:aspartic-type endopeptidase activity"/>
    <property type="evidence" value="ECO:0007669"/>
    <property type="project" value="UniProtKB-KW"/>
</dbReference>
<accession>A0A1J3J2T0</accession>
<dbReference type="InterPro" id="IPR036397">
    <property type="entry name" value="RNaseH_sf"/>
</dbReference>
<sequence length="1312" mass="148312">MEFNKFFGKFRSLWAELEMLRPATLEASILNERREQDKVFALLMVLNPAYNDLIKHILRSDKLPSLDEVCAQIQKEQGSLGLLGVKGGELVMANKAEHKVEHVFSNKSNYRSYGDRSSIICDHCKKPGHSKDRCYFLHPHLRPTSNSGPNKWRDRRGPPRAQIAAGERQEQGSTTLRQNDGEAAALAASSEFVRKADLDALIKSLKESGNSITSYSYQASSSFNPNQLVKASKPLIVDSGASHHMISDAKLMSNLKPALGDVVIANGDRIPIKGIGDLRLFNKDSKALYMPSFTSNLLSVKRTTSDLNFYAIFGPNDVYFQDIETSEMLGKGKAKNDLYVLEDTKRSSPLSCSFTSAIPVITNAMNTMWHARLGHPHSRALKLMLPNISFDNDKCESCILGKHCKTVFPSSSTVYEKCFDLIHSDVWTSPCLSRENHKYFVTFIDEKSKYTWLTLLPSKDRVLEAFINFQSYVTNHYNAKIKTFRSDNGGEYTSKAFKQFLDKNGIIHQTSCPYTPQQNGVAERKNRHLMEVARSMMFHTNVPKRFWGDAVVTACYLINRIPTKILNDLSPFKVLNQTEPSIDYLRVFGCVCFVLIPGEQRNKLDAKSVRGMFIGYSINQKGYKCYIPETRRVLVSRDVKFIESKGYYEEKNWEELKDLSHSSDRAATLRVLLESLRDGVSHEQIPTHPISQAAPDDDSQSQEVSHVPTNTVEPDGDENHSSEEQDEPQGSVEVQPAPQEGPQVLRRSQRIRKPSNWVNTRVYYNSNAVAHPIQASCSLAFIPQSHQAYINALDNGAIPQSYEEAMELTVWVEAVEDETQAMERNHTWDEADLPKGKRAVTSKWVFTIKYLSTGEIERHKARLVARGFTQTYGQDYLDTFAPVAKLHTVRVVLALAANLDWDLWQMDVKNAFLQGDLDEEVYMTPPPGITVTPGKVLRLRKAIYGLKQSPRAWYQKLSTTLRDRGFRRSESDHTLFTLQSQEGIIVVLIYVDDIIISGNNKVGIQDTKAFLHSVFDIKDLGELKYFLGIEVCRSTDGLFLSQRKYILDLLCETGNLEAKPAPTPLEDTYKANQQGESDTKSDCAFHDAPLYRKIVGKLIYLTLTRPDLCFAVNQASQYMQTPMESHWKTVNHILRYIRGTSDQGIWMGCNGSTDLVGYCDADYAGDRSDRRSTTGYCTFIGGNLVTWKSKKQKVVSCSSCEAEYRAMRRLTTELMWLKMLLKDLGIETPKPITMHCDNQAAIHIASNSVFHERTKHIEVDCHKVREQMQLGVILPCYTKSSDQLADIFTKAASSKNCEFINNKLGLLSLSRP</sequence>
<dbReference type="Pfam" id="PF13976">
    <property type="entry name" value="gag_pre-integrs"/>
    <property type="match status" value="1"/>
</dbReference>